<dbReference type="SUPFAM" id="SSF53383">
    <property type="entry name" value="PLP-dependent transferases"/>
    <property type="match status" value="1"/>
</dbReference>
<dbReference type="GO" id="GO:0030170">
    <property type="term" value="F:pyridoxal phosphate binding"/>
    <property type="evidence" value="ECO:0007669"/>
    <property type="project" value="InterPro"/>
</dbReference>
<dbReference type="InterPro" id="IPR051446">
    <property type="entry name" value="HTH_trans_reg/aminotransferase"/>
</dbReference>
<dbReference type="CDD" id="cd07377">
    <property type="entry name" value="WHTH_GntR"/>
    <property type="match status" value="1"/>
</dbReference>
<proteinExistence type="inferred from homology"/>
<dbReference type="Gene3D" id="1.10.10.10">
    <property type="entry name" value="Winged helix-like DNA-binding domain superfamily/Winged helix DNA-binding domain"/>
    <property type="match status" value="1"/>
</dbReference>
<evidence type="ECO:0000256" key="1">
    <source>
        <dbReference type="ARBA" id="ARBA00005384"/>
    </source>
</evidence>
<dbReference type="Gene3D" id="3.40.640.10">
    <property type="entry name" value="Type I PLP-dependent aspartate aminotransferase-like (Major domain)"/>
    <property type="match status" value="1"/>
</dbReference>
<dbReference type="InterPro" id="IPR004839">
    <property type="entry name" value="Aminotransferase_I/II_large"/>
</dbReference>
<accession>A0A1T4WH44</accession>
<dbReference type="InterPro" id="IPR015421">
    <property type="entry name" value="PyrdxlP-dep_Trfase_major"/>
</dbReference>
<keyword evidence="7" id="KW-0032">Aminotransferase</keyword>
<dbReference type="GO" id="GO:0003677">
    <property type="term" value="F:DNA binding"/>
    <property type="evidence" value="ECO:0007669"/>
    <property type="project" value="UniProtKB-KW"/>
</dbReference>
<dbReference type="Pfam" id="PF00392">
    <property type="entry name" value="GntR"/>
    <property type="match status" value="1"/>
</dbReference>
<dbReference type="PANTHER" id="PTHR46577:SF2">
    <property type="entry name" value="TRANSCRIPTIONAL REGULATORY PROTEIN"/>
    <property type="match status" value="1"/>
</dbReference>
<dbReference type="InterPro" id="IPR000524">
    <property type="entry name" value="Tscrpt_reg_HTH_GntR"/>
</dbReference>
<dbReference type="AlphaFoldDB" id="A0A1T4WH44"/>
<dbReference type="PROSITE" id="PS50949">
    <property type="entry name" value="HTH_GNTR"/>
    <property type="match status" value="1"/>
</dbReference>
<keyword evidence="3" id="KW-0805">Transcription regulation</keyword>
<keyword evidence="2" id="KW-0663">Pyridoxal phosphate</keyword>
<evidence type="ECO:0000313" key="8">
    <source>
        <dbReference type="Proteomes" id="UP000190774"/>
    </source>
</evidence>
<dbReference type="InterPro" id="IPR036388">
    <property type="entry name" value="WH-like_DNA-bd_sf"/>
</dbReference>
<dbReference type="Gene3D" id="3.90.1150.10">
    <property type="entry name" value="Aspartate Aminotransferase, domain 1"/>
    <property type="match status" value="1"/>
</dbReference>
<evidence type="ECO:0000256" key="5">
    <source>
        <dbReference type="ARBA" id="ARBA00023163"/>
    </source>
</evidence>
<dbReference type="EMBL" id="FUYE01000001">
    <property type="protein sequence ID" value="SKA76612.1"/>
    <property type="molecule type" value="Genomic_DNA"/>
</dbReference>
<sequence length="482" mass="52038">MTSSSSASASSLPLYQEVADKLARLIQGGVLRPGEKIPSLRKVSGQYGVSLTTAIQAFIQLEDRGLVEGRPKSGFFVRVQPKPIKEPAFQRQPAASSITQVSVGGLQSRLFDAAMVPRILPLGGAVPVPELLPMVKLNRSLAAVARRQGKSGVAYDMPPGSEVLRREIVKRTLNAGATLLPQEVITTCGATEALMLCLRAVTQPGSVVAVESPAYFGALHALEELGLRAVEIPTDPEHGMDLDALEVALTQHDISACLVVPNFSNPTGSLMPDAHKRSLVQMLAEREVPLIEDDVFGELHHGPHRPHLAKSYDEKGLVMLCGSFSKSLAPGYRVGWVAPGRYYDRIKALKLTTTLATPTLPELAIADFLANGGYDHYLRSARAFYAANTKRVGQAIRLAFPEGTQVSQPQGGFVLWVEMPTGVDALRLQDEALAHEINIAPGPMFSANQGYRNCVRISCGVPWTERLHHALQTLGKLAARQM</sequence>
<gene>
    <name evidence="7" type="ORF">SAMN02745166_00211</name>
</gene>
<dbReference type="STRING" id="48467.SAMN02745166_00211"/>
<dbReference type="InterPro" id="IPR015422">
    <property type="entry name" value="PyrdxlP-dep_Trfase_small"/>
</dbReference>
<dbReference type="RefSeq" id="WP_078811714.1">
    <property type="nucleotide sequence ID" value="NZ_FUYE01000001.1"/>
</dbReference>
<protein>
    <submittedName>
        <fullName evidence="7">DNA-binding transcriptional regulator, MocR family, contains an aminotransferase domain</fullName>
    </submittedName>
</protein>
<dbReference type="OrthoDB" id="9808770at2"/>
<dbReference type="SUPFAM" id="SSF46785">
    <property type="entry name" value="Winged helix' DNA-binding domain"/>
    <property type="match status" value="1"/>
</dbReference>
<keyword evidence="8" id="KW-1185">Reference proteome</keyword>
<name>A0A1T4WH44_9BACT</name>
<keyword evidence="5" id="KW-0804">Transcription</keyword>
<evidence type="ECO:0000259" key="6">
    <source>
        <dbReference type="PROSITE" id="PS50949"/>
    </source>
</evidence>
<dbReference type="InterPro" id="IPR036390">
    <property type="entry name" value="WH_DNA-bd_sf"/>
</dbReference>
<organism evidence="7 8">
    <name type="scientific">Prosthecobacter debontii</name>
    <dbReference type="NCBI Taxonomy" id="48467"/>
    <lineage>
        <taxon>Bacteria</taxon>
        <taxon>Pseudomonadati</taxon>
        <taxon>Verrucomicrobiota</taxon>
        <taxon>Verrucomicrobiia</taxon>
        <taxon>Verrucomicrobiales</taxon>
        <taxon>Verrucomicrobiaceae</taxon>
        <taxon>Prosthecobacter</taxon>
    </lineage>
</organism>
<dbReference type="InterPro" id="IPR015424">
    <property type="entry name" value="PyrdxlP-dep_Trfase"/>
</dbReference>
<dbReference type="GO" id="GO:0003700">
    <property type="term" value="F:DNA-binding transcription factor activity"/>
    <property type="evidence" value="ECO:0007669"/>
    <property type="project" value="InterPro"/>
</dbReference>
<keyword evidence="7" id="KW-0808">Transferase</keyword>
<dbReference type="Proteomes" id="UP000190774">
    <property type="component" value="Unassembled WGS sequence"/>
</dbReference>
<comment type="similarity">
    <text evidence="1">In the C-terminal section; belongs to the class-I pyridoxal-phosphate-dependent aminotransferase family.</text>
</comment>
<evidence type="ECO:0000256" key="4">
    <source>
        <dbReference type="ARBA" id="ARBA00023125"/>
    </source>
</evidence>
<dbReference type="GO" id="GO:0008483">
    <property type="term" value="F:transaminase activity"/>
    <property type="evidence" value="ECO:0007669"/>
    <property type="project" value="UniProtKB-KW"/>
</dbReference>
<dbReference type="Pfam" id="PF00155">
    <property type="entry name" value="Aminotran_1_2"/>
    <property type="match status" value="1"/>
</dbReference>
<dbReference type="PANTHER" id="PTHR46577">
    <property type="entry name" value="HTH-TYPE TRANSCRIPTIONAL REGULATORY PROTEIN GABR"/>
    <property type="match status" value="1"/>
</dbReference>
<evidence type="ECO:0000256" key="2">
    <source>
        <dbReference type="ARBA" id="ARBA00022898"/>
    </source>
</evidence>
<keyword evidence="4 7" id="KW-0238">DNA-binding</keyword>
<dbReference type="SMART" id="SM00345">
    <property type="entry name" value="HTH_GNTR"/>
    <property type="match status" value="1"/>
</dbReference>
<reference evidence="8" key="1">
    <citation type="submission" date="2017-02" db="EMBL/GenBank/DDBJ databases">
        <authorList>
            <person name="Varghese N."/>
            <person name="Submissions S."/>
        </authorList>
    </citation>
    <scope>NUCLEOTIDE SEQUENCE [LARGE SCALE GENOMIC DNA]</scope>
    <source>
        <strain evidence="8">ATCC 700200</strain>
    </source>
</reference>
<feature type="domain" description="HTH gntR-type" evidence="6">
    <location>
        <begin position="12"/>
        <end position="80"/>
    </location>
</feature>
<dbReference type="CDD" id="cd00609">
    <property type="entry name" value="AAT_like"/>
    <property type="match status" value="1"/>
</dbReference>
<evidence type="ECO:0000313" key="7">
    <source>
        <dbReference type="EMBL" id="SKA76612.1"/>
    </source>
</evidence>
<evidence type="ECO:0000256" key="3">
    <source>
        <dbReference type="ARBA" id="ARBA00023015"/>
    </source>
</evidence>